<dbReference type="AlphaFoldDB" id="Q1MPE6"/>
<dbReference type="Proteomes" id="UP000002430">
    <property type="component" value="Chromosome"/>
</dbReference>
<protein>
    <recommendedName>
        <fullName evidence="5">SrpA-related protein</fullName>
    </recommendedName>
</protein>
<dbReference type="RefSeq" id="WP_011527160.1">
    <property type="nucleotide sequence ID" value="NC_008011.1"/>
</dbReference>
<dbReference type="KEGG" id="lip:LI1077"/>
<accession>Q1MPE6</accession>
<sequence>MIEGISSSSISFSGCSGCSVHSDSQKSKKENTNTPIQNNLSKEKDTDATGLRLTPEQKKEVEELKKRDQEVRTHEQAHMTAGGDLTSPASYTTTKGPDNKSYATGGEVQINVSPEEGNPEKTIEKARKIRSAALAPANPSSQDMQVASQANQMEAQAKIEKNSIENAENGKNKLSEKNTITTKKQEKKSINKIGNFSVNESLIGFLASPFMFSSAKNTTIDGNMIGAHLPPSQKAVASLYSYNDKLAQETLPSSLSLMI</sequence>
<dbReference type="STRING" id="363253.LI1077"/>
<evidence type="ECO:0000313" key="4">
    <source>
        <dbReference type="Proteomes" id="UP000002430"/>
    </source>
</evidence>
<evidence type="ECO:0008006" key="5">
    <source>
        <dbReference type="Google" id="ProtNLM"/>
    </source>
</evidence>
<feature type="compositionally biased region" description="Basic and acidic residues" evidence="2">
    <location>
        <begin position="55"/>
        <end position="77"/>
    </location>
</feature>
<reference evidence="3 4" key="1">
    <citation type="submission" date="2005-11" db="EMBL/GenBank/DDBJ databases">
        <title>The complete genome sequence of Lawsonia intracellularis: the causative agent of proliferative enteropathy.</title>
        <authorList>
            <person name="Kaur K."/>
            <person name="Zhang Q."/>
            <person name="Beckler D."/>
            <person name="Munir S."/>
            <person name="Li L."/>
            <person name="Kinsley K."/>
            <person name="Herron L."/>
            <person name="Peterson A."/>
            <person name="May B."/>
            <person name="Singh S."/>
            <person name="Gebhart C."/>
            <person name="Kapur V."/>
        </authorList>
    </citation>
    <scope>NUCLEOTIDE SEQUENCE [LARGE SCALE GENOMIC DNA]</scope>
    <source>
        <strain evidence="3 4">PHE/MN1-00</strain>
    </source>
</reference>
<dbReference type="OrthoDB" id="9812722at2"/>
<dbReference type="HOGENOM" id="CLU_1072787_0_0_7"/>
<gene>
    <name evidence="3" type="ordered locus">LI1077</name>
</gene>
<feature type="compositionally biased region" description="Low complexity" evidence="2">
    <location>
        <begin position="1"/>
        <end position="19"/>
    </location>
</feature>
<dbReference type="eggNOG" id="COG3064">
    <property type="taxonomic scope" value="Bacteria"/>
</dbReference>
<name>Q1MPE6_LAWIP</name>
<feature type="coiled-coil region" evidence="1">
    <location>
        <begin position="150"/>
        <end position="177"/>
    </location>
</feature>
<evidence type="ECO:0000256" key="2">
    <source>
        <dbReference type="SAM" id="MobiDB-lite"/>
    </source>
</evidence>
<proteinExistence type="predicted"/>
<organism evidence="3 4">
    <name type="scientific">Lawsonia intracellularis (strain PHE/MN1-00)</name>
    <dbReference type="NCBI Taxonomy" id="363253"/>
    <lineage>
        <taxon>Bacteria</taxon>
        <taxon>Pseudomonadati</taxon>
        <taxon>Thermodesulfobacteriota</taxon>
        <taxon>Desulfovibrionia</taxon>
        <taxon>Desulfovibrionales</taxon>
        <taxon>Desulfovibrionaceae</taxon>
        <taxon>Lawsonia</taxon>
    </lineage>
</organism>
<evidence type="ECO:0000313" key="3">
    <source>
        <dbReference type="EMBL" id="CAJ55131.1"/>
    </source>
</evidence>
<dbReference type="InterPro" id="IPR021973">
    <property type="entry name" value="SprA-related"/>
</dbReference>
<feature type="compositionally biased region" description="Polar residues" evidence="2">
    <location>
        <begin position="87"/>
        <end position="96"/>
    </location>
</feature>
<keyword evidence="4" id="KW-1185">Reference proteome</keyword>
<evidence type="ECO:0000256" key="1">
    <source>
        <dbReference type="SAM" id="Coils"/>
    </source>
</evidence>
<dbReference type="EMBL" id="AM180252">
    <property type="protein sequence ID" value="CAJ55131.1"/>
    <property type="molecule type" value="Genomic_DNA"/>
</dbReference>
<feature type="region of interest" description="Disordered" evidence="2">
    <location>
        <begin position="1"/>
        <end position="120"/>
    </location>
</feature>
<dbReference type="Pfam" id="PF12118">
    <property type="entry name" value="SprA-related"/>
    <property type="match status" value="1"/>
</dbReference>
<keyword evidence="1" id="KW-0175">Coiled coil</keyword>